<comment type="subcellular location">
    <subcellularLocation>
        <location evidence="1 10">Cell outer membrane</location>
        <topology evidence="1 10">Multi-pass membrane protein</topology>
    </subcellularLocation>
</comment>
<evidence type="ECO:0000256" key="8">
    <source>
        <dbReference type="ARBA" id="ARBA00023170"/>
    </source>
</evidence>
<gene>
    <name evidence="15" type="ORF">HMPREF9555_01582</name>
</gene>
<name>E7N3J2_9FIRM</name>
<evidence type="ECO:0000256" key="9">
    <source>
        <dbReference type="ARBA" id="ARBA00023237"/>
    </source>
</evidence>
<dbReference type="Pfam" id="PF00593">
    <property type="entry name" value="TonB_dep_Rec_b-barrel"/>
    <property type="match status" value="1"/>
</dbReference>
<evidence type="ECO:0000256" key="3">
    <source>
        <dbReference type="ARBA" id="ARBA00022452"/>
    </source>
</evidence>
<dbReference type="Pfam" id="PF07715">
    <property type="entry name" value="Plug"/>
    <property type="match status" value="1"/>
</dbReference>
<dbReference type="RefSeq" id="WP_009350226.1">
    <property type="nucleotide sequence ID" value="NZ_GL638147.1"/>
</dbReference>
<dbReference type="PROSITE" id="PS52016">
    <property type="entry name" value="TONB_DEPENDENT_REC_3"/>
    <property type="match status" value="1"/>
</dbReference>
<dbReference type="Gene3D" id="2.40.170.20">
    <property type="entry name" value="TonB-dependent receptor, beta-barrel domain"/>
    <property type="match status" value="1"/>
</dbReference>
<keyword evidence="16" id="KW-1185">Reference proteome</keyword>
<comment type="caution">
    <text evidence="15">The sequence shown here is derived from an EMBL/GenBank/DDBJ whole genome shotgun (WGS) entry which is preliminary data.</text>
</comment>
<evidence type="ECO:0000313" key="15">
    <source>
        <dbReference type="EMBL" id="EFW29177.1"/>
    </source>
</evidence>
<sequence>MKKKQLSALVAIALISIGGGHDTVYAAHDENLNEYTLDDVVVSAERTKDQFGDTITEQSYYRTGGDVKVITREEIEKRHYLDLTEAIKRIPGITFQNPGYRGGEYGYEFYNNGISINGDTRVIILIDGRRVDNLTSTRVGDTSTSGTKSTGVNLDQMLGIESVDKIEVIKGPGASVYGPDATGGVINIITRKGGEKQRGTLDLSTGAWHKHNYALTLSGNAFSPHDLRYFFTASRNMSGDTKFVDGESGITGTLGGSEFKEDALNIRLDKKLGDKQNLKLWYNFKQGKDGYPIATPAQKYWNESDWNRIIFNAAVGQLDANNAIKGAIDPNDHIWKPERTLAGATRNPGYRNLFALDGQVYRSFSRFKNNDWELTWTFHKENGMESFVRLYDQNHRYANRDYYRWRLGNKSATDLANEYHAAFPHGATNEQLQEWIRENLAPFPGGDQNRVKEWLAKTGGTAKEPTSWQEERNRGVQVQYAKALGKNDVIASLTYDRAKNFSKSLRNNGTVRQSHTTRSSILGYVQDKIHVSDKFDITPALRYSYYSSYESTTTGDAVQGKGKSHLITPALNIQYTFNYSTSLYFGWTKIYRPLRQGDYTEVNGVFNTPLEDERGNVWTIGVQKEFSERTSAAVHYDWTRMSNAVATLPIWDGTEFSSTAVNAREDKKSFNLTFDHKFNKHVTMSASYSHMLDKWSAKSGWILDPNWGYQGGHDINTQINRLRPANHYALNLSYEKGRLYTGLLANWYTGASRNAFTSSRFLILDWNLNYEVTKDLTAYMVINNLTNQGYETSFNSWTGIGGAAMPGRSWMIGARYNF</sequence>
<keyword evidence="3 10" id="KW-1134">Transmembrane beta strand</keyword>
<dbReference type="GO" id="GO:0009279">
    <property type="term" value="C:cell outer membrane"/>
    <property type="evidence" value="ECO:0007669"/>
    <property type="project" value="UniProtKB-SubCell"/>
</dbReference>
<dbReference type="EMBL" id="AECV01000035">
    <property type="protein sequence ID" value="EFW29177.1"/>
    <property type="molecule type" value="Genomic_DNA"/>
</dbReference>
<evidence type="ECO:0000256" key="12">
    <source>
        <dbReference type="SAM" id="SignalP"/>
    </source>
</evidence>
<keyword evidence="5 12" id="KW-0732">Signal</keyword>
<feature type="chain" id="PRO_5003222152" evidence="12">
    <location>
        <begin position="27"/>
        <end position="818"/>
    </location>
</feature>
<keyword evidence="2 10" id="KW-0813">Transport</keyword>
<evidence type="ECO:0000256" key="2">
    <source>
        <dbReference type="ARBA" id="ARBA00022448"/>
    </source>
</evidence>
<dbReference type="PANTHER" id="PTHR30069:SF29">
    <property type="entry name" value="HEMOGLOBIN AND HEMOGLOBIN-HAPTOGLOBIN-BINDING PROTEIN 1-RELATED"/>
    <property type="match status" value="1"/>
</dbReference>
<dbReference type="InterPro" id="IPR037066">
    <property type="entry name" value="Plug_dom_sf"/>
</dbReference>
<protein>
    <submittedName>
        <fullName evidence="15">TonB-dependent receptor plug domain protein</fullName>
    </submittedName>
</protein>
<dbReference type="GO" id="GO:0015344">
    <property type="term" value="F:siderophore uptake transmembrane transporter activity"/>
    <property type="evidence" value="ECO:0007669"/>
    <property type="project" value="TreeGrafter"/>
</dbReference>
<dbReference type="SUPFAM" id="SSF56935">
    <property type="entry name" value="Porins"/>
    <property type="match status" value="1"/>
</dbReference>
<evidence type="ECO:0000313" key="16">
    <source>
        <dbReference type="Proteomes" id="UP000004633"/>
    </source>
</evidence>
<keyword evidence="7 10" id="KW-0472">Membrane</keyword>
<proteinExistence type="inferred from homology"/>
<evidence type="ECO:0000256" key="11">
    <source>
        <dbReference type="RuleBase" id="RU003357"/>
    </source>
</evidence>
<evidence type="ECO:0000256" key="4">
    <source>
        <dbReference type="ARBA" id="ARBA00022692"/>
    </source>
</evidence>
<comment type="similarity">
    <text evidence="10 11">Belongs to the TonB-dependent receptor family.</text>
</comment>
<dbReference type="InterPro" id="IPR012910">
    <property type="entry name" value="Plug_dom"/>
</dbReference>
<evidence type="ECO:0000256" key="1">
    <source>
        <dbReference type="ARBA" id="ARBA00004571"/>
    </source>
</evidence>
<feature type="domain" description="TonB-dependent receptor-like beta-barrel" evidence="13">
    <location>
        <begin position="355"/>
        <end position="785"/>
    </location>
</feature>
<keyword evidence="6 11" id="KW-0798">TonB box</keyword>
<evidence type="ECO:0000256" key="5">
    <source>
        <dbReference type="ARBA" id="ARBA00022729"/>
    </source>
</evidence>
<evidence type="ECO:0000256" key="10">
    <source>
        <dbReference type="PROSITE-ProRule" id="PRU01360"/>
    </source>
</evidence>
<keyword evidence="8 15" id="KW-0675">Receptor</keyword>
<evidence type="ECO:0000256" key="6">
    <source>
        <dbReference type="ARBA" id="ARBA00023077"/>
    </source>
</evidence>
<accession>E7N3J2</accession>
<feature type="domain" description="TonB-dependent receptor plug" evidence="14">
    <location>
        <begin position="63"/>
        <end position="185"/>
    </location>
</feature>
<dbReference type="InterPro" id="IPR036942">
    <property type="entry name" value="Beta-barrel_TonB_sf"/>
</dbReference>
<evidence type="ECO:0000259" key="14">
    <source>
        <dbReference type="Pfam" id="PF07715"/>
    </source>
</evidence>
<keyword evidence="9 10" id="KW-0998">Cell outer membrane</keyword>
<dbReference type="AlphaFoldDB" id="E7N3J2"/>
<dbReference type="InterPro" id="IPR039426">
    <property type="entry name" value="TonB-dep_rcpt-like"/>
</dbReference>
<evidence type="ECO:0000259" key="13">
    <source>
        <dbReference type="Pfam" id="PF00593"/>
    </source>
</evidence>
<dbReference type="Gene3D" id="2.170.130.10">
    <property type="entry name" value="TonB-dependent receptor, plug domain"/>
    <property type="match status" value="1"/>
</dbReference>
<dbReference type="Proteomes" id="UP000004633">
    <property type="component" value="Unassembled WGS sequence"/>
</dbReference>
<dbReference type="STRING" id="749551.HMPREF9555_01582"/>
<organism evidence="15 16">
    <name type="scientific">Selenomonas artemidis F0399</name>
    <dbReference type="NCBI Taxonomy" id="749551"/>
    <lineage>
        <taxon>Bacteria</taxon>
        <taxon>Bacillati</taxon>
        <taxon>Bacillota</taxon>
        <taxon>Negativicutes</taxon>
        <taxon>Selenomonadales</taxon>
        <taxon>Selenomonadaceae</taxon>
        <taxon>Selenomonas</taxon>
    </lineage>
</organism>
<dbReference type="PANTHER" id="PTHR30069">
    <property type="entry name" value="TONB-DEPENDENT OUTER MEMBRANE RECEPTOR"/>
    <property type="match status" value="1"/>
</dbReference>
<keyword evidence="4 10" id="KW-0812">Transmembrane</keyword>
<evidence type="ECO:0000256" key="7">
    <source>
        <dbReference type="ARBA" id="ARBA00023136"/>
    </source>
</evidence>
<reference evidence="15 16" key="1">
    <citation type="submission" date="2010-08" db="EMBL/GenBank/DDBJ databases">
        <authorList>
            <person name="Weinstock G."/>
            <person name="Sodergren E."/>
            <person name="Clifton S."/>
            <person name="Fulton L."/>
            <person name="Fulton B."/>
            <person name="Courtney L."/>
            <person name="Fronick C."/>
            <person name="Harrison M."/>
            <person name="Strong C."/>
            <person name="Farmer C."/>
            <person name="Delahaunty K."/>
            <person name="Markovic C."/>
            <person name="Hall O."/>
            <person name="Minx P."/>
            <person name="Tomlinson C."/>
            <person name="Mitreva M."/>
            <person name="Hou S."/>
            <person name="Chen J."/>
            <person name="Wollam A."/>
            <person name="Pepin K.H."/>
            <person name="Johnson M."/>
            <person name="Bhonagiri V."/>
            <person name="Zhang X."/>
            <person name="Suruliraj S."/>
            <person name="Warren W."/>
            <person name="Chinwalla A."/>
            <person name="Mardis E.R."/>
            <person name="Wilson R.K."/>
        </authorList>
    </citation>
    <scope>NUCLEOTIDE SEQUENCE [LARGE SCALE GENOMIC DNA]</scope>
    <source>
        <strain evidence="15 16">F0399</strain>
    </source>
</reference>
<dbReference type="GO" id="GO:0044718">
    <property type="term" value="P:siderophore transmembrane transport"/>
    <property type="evidence" value="ECO:0007669"/>
    <property type="project" value="TreeGrafter"/>
</dbReference>
<dbReference type="InterPro" id="IPR000531">
    <property type="entry name" value="Beta-barrel_TonB"/>
</dbReference>
<feature type="signal peptide" evidence="12">
    <location>
        <begin position="1"/>
        <end position="26"/>
    </location>
</feature>
<dbReference type="HOGENOM" id="CLU_008287_18_0_9"/>